<accession>A0A8S4PIJ1</accession>
<comment type="caution">
    <text evidence="1">The sequence shown here is derived from an EMBL/GenBank/DDBJ whole genome shotgun (WGS) entry which is preliminary data.</text>
</comment>
<dbReference type="EMBL" id="CAIIXF020000008">
    <property type="protein sequence ID" value="CAH1792935.1"/>
    <property type="molecule type" value="Genomic_DNA"/>
</dbReference>
<evidence type="ECO:0000313" key="2">
    <source>
        <dbReference type="Proteomes" id="UP000749559"/>
    </source>
</evidence>
<dbReference type="OrthoDB" id="77878at2759"/>
<dbReference type="GO" id="GO:0017171">
    <property type="term" value="F:serine hydrolase activity"/>
    <property type="evidence" value="ECO:0007669"/>
    <property type="project" value="TreeGrafter"/>
</dbReference>
<dbReference type="Proteomes" id="UP000749559">
    <property type="component" value="Unassembled WGS sequence"/>
</dbReference>
<sequence>IKMIESNPFQGPVLFYYSLNDKATCKKTLGELIDNWKLIKNGDVLVKMWEDSPHVQHLRSNPDDYIRFFDSYFAKVVNFHAKKVGLQTFGPKKIEALMYE</sequence>
<dbReference type="InterPro" id="IPR008547">
    <property type="entry name" value="DUF829_TMEM53"/>
</dbReference>
<proteinExistence type="predicted"/>
<feature type="non-terminal residue" evidence="1">
    <location>
        <position position="1"/>
    </location>
</feature>
<name>A0A8S4PIJ1_OWEFU</name>
<organism evidence="1 2">
    <name type="scientific">Owenia fusiformis</name>
    <name type="common">Polychaete worm</name>
    <dbReference type="NCBI Taxonomy" id="6347"/>
    <lineage>
        <taxon>Eukaryota</taxon>
        <taxon>Metazoa</taxon>
        <taxon>Spiralia</taxon>
        <taxon>Lophotrochozoa</taxon>
        <taxon>Annelida</taxon>
        <taxon>Polychaeta</taxon>
        <taxon>Sedentaria</taxon>
        <taxon>Canalipalpata</taxon>
        <taxon>Sabellida</taxon>
        <taxon>Oweniida</taxon>
        <taxon>Oweniidae</taxon>
        <taxon>Owenia</taxon>
    </lineage>
</organism>
<dbReference type="PANTHER" id="PTHR20908">
    <property type="entry name" value="LD15586P"/>
    <property type="match status" value="1"/>
</dbReference>
<keyword evidence="2" id="KW-1185">Reference proteome</keyword>
<dbReference type="AlphaFoldDB" id="A0A8S4PIJ1"/>
<protein>
    <submittedName>
        <fullName evidence="1">Uncharacterized protein</fullName>
    </submittedName>
</protein>
<gene>
    <name evidence="1" type="ORF">OFUS_LOCUS17847</name>
</gene>
<reference evidence="1" key="1">
    <citation type="submission" date="2022-03" db="EMBL/GenBank/DDBJ databases">
        <authorList>
            <person name="Martin C."/>
        </authorList>
    </citation>
    <scope>NUCLEOTIDE SEQUENCE</scope>
</reference>
<evidence type="ECO:0000313" key="1">
    <source>
        <dbReference type="EMBL" id="CAH1792935.1"/>
    </source>
</evidence>
<dbReference type="Pfam" id="PF05705">
    <property type="entry name" value="DUF829"/>
    <property type="match status" value="1"/>
</dbReference>
<dbReference type="PANTHER" id="PTHR20908:SF1">
    <property type="entry name" value="LD15586P"/>
    <property type="match status" value="1"/>
</dbReference>